<accession>A0A9P4URR3</accession>
<dbReference type="PROSITE" id="PS50059">
    <property type="entry name" value="FKBP_PPIASE"/>
    <property type="match status" value="1"/>
</dbReference>
<dbReference type="OrthoDB" id="431202at2759"/>
<dbReference type="EMBL" id="MU003783">
    <property type="protein sequence ID" value="KAF2722310.1"/>
    <property type="molecule type" value="Genomic_DNA"/>
</dbReference>
<keyword evidence="8" id="KW-0732">Signal</keyword>
<organism evidence="10 11">
    <name type="scientific">Polychaeton citri CBS 116435</name>
    <dbReference type="NCBI Taxonomy" id="1314669"/>
    <lineage>
        <taxon>Eukaryota</taxon>
        <taxon>Fungi</taxon>
        <taxon>Dikarya</taxon>
        <taxon>Ascomycota</taxon>
        <taxon>Pezizomycotina</taxon>
        <taxon>Dothideomycetes</taxon>
        <taxon>Dothideomycetidae</taxon>
        <taxon>Capnodiales</taxon>
        <taxon>Capnodiaceae</taxon>
        <taxon>Polychaeton</taxon>
    </lineage>
</organism>
<feature type="region of interest" description="Disordered" evidence="6">
    <location>
        <begin position="421"/>
        <end position="508"/>
    </location>
</feature>
<evidence type="ECO:0000313" key="10">
    <source>
        <dbReference type="EMBL" id="KAF2722310.1"/>
    </source>
</evidence>
<dbReference type="PANTHER" id="PTHR31735:SF1">
    <property type="entry name" value="VACUOLAR MEMBRANE PROTEIN YPL162C"/>
    <property type="match status" value="1"/>
</dbReference>
<dbReference type="InterPro" id="IPR046357">
    <property type="entry name" value="PPIase_dom_sf"/>
</dbReference>
<sequence length="508" mass="55487">MRSIAILPTQLVVFLASQIALASADVPKVDIKVTTPVSCSRPTKSGDTISVHYRGRLTDGKEFDESYKRGQPFRFHLGAGEVIKGWDQGLLGMCPGEARLLTIPPELGYGSRGAGAAIPPDATLVFETELVDIVGVKQEQLDLTPTPSVSKEGGLLSIATAPPVPPQDEKQPIEAQETVDAIAGSEEDPAESQNGECRLLGPFALLVQAALGGVALLSLVWKRWREKPRRPWKIWFFDASKQVLGSVLLHILNIAMSMFGANDLSDKTAQAVSQAQDQEGRQPNPCSFYLLNLGIDTTIGIPVLYFLLKVLHAAFARTALANPPESIKSGNYGQPPKTTWWLKQSLIYFIGLVGMKLFVLFLFAVLPWLPWVGDWALRWTEGNEALQIAFVMFLFPVAMNAIQYYIIDSFIKDNGNGSGEGYEQVYGDDDGGDVDGSARRREEGRTSDDSVTEVEEESTRVKSVDDANPRSRSVSARSTPVHETGRSREGEGSLGRRTPQNANDAKEL</sequence>
<evidence type="ECO:0000256" key="4">
    <source>
        <dbReference type="ARBA" id="ARBA00023235"/>
    </source>
</evidence>
<evidence type="ECO:0000256" key="6">
    <source>
        <dbReference type="SAM" id="MobiDB-lite"/>
    </source>
</evidence>
<dbReference type="Pfam" id="PF12400">
    <property type="entry name" value="STIMATE"/>
    <property type="match status" value="1"/>
</dbReference>
<dbReference type="EC" id="5.2.1.8" evidence="2 5"/>
<feature type="transmembrane region" description="Helical" evidence="7">
    <location>
        <begin position="346"/>
        <end position="366"/>
    </location>
</feature>
<dbReference type="Proteomes" id="UP000799441">
    <property type="component" value="Unassembled WGS sequence"/>
</dbReference>
<feature type="compositionally biased region" description="Basic and acidic residues" evidence="6">
    <location>
        <begin position="436"/>
        <end position="448"/>
    </location>
</feature>
<feature type="transmembrane region" description="Helical" evidence="7">
    <location>
        <begin position="199"/>
        <end position="221"/>
    </location>
</feature>
<evidence type="ECO:0000256" key="2">
    <source>
        <dbReference type="ARBA" id="ARBA00013194"/>
    </source>
</evidence>
<evidence type="ECO:0000313" key="11">
    <source>
        <dbReference type="Proteomes" id="UP000799441"/>
    </source>
</evidence>
<dbReference type="Pfam" id="PF00254">
    <property type="entry name" value="FKBP_C"/>
    <property type="match status" value="1"/>
</dbReference>
<dbReference type="PANTHER" id="PTHR31735">
    <property type="entry name" value="VACUOLAR MEMBRANE PROTEIN YPL162C"/>
    <property type="match status" value="1"/>
</dbReference>
<name>A0A9P4URR3_9PEZI</name>
<comment type="caution">
    <text evidence="10">The sequence shown here is derived from an EMBL/GenBank/DDBJ whole genome shotgun (WGS) entry which is preliminary data.</text>
</comment>
<keyword evidence="7" id="KW-0812">Transmembrane</keyword>
<keyword evidence="11" id="KW-1185">Reference proteome</keyword>
<feature type="signal peptide" evidence="8">
    <location>
        <begin position="1"/>
        <end position="24"/>
    </location>
</feature>
<keyword evidence="4 5" id="KW-0413">Isomerase</keyword>
<protein>
    <recommendedName>
        <fullName evidence="2 5">peptidylprolyl isomerase</fullName>
        <ecNumber evidence="2 5">5.2.1.8</ecNumber>
    </recommendedName>
</protein>
<feature type="transmembrane region" description="Helical" evidence="7">
    <location>
        <begin position="288"/>
        <end position="308"/>
    </location>
</feature>
<dbReference type="FunFam" id="3.10.50.40:FF:000006">
    <property type="entry name" value="Peptidyl-prolyl cis-trans isomerase"/>
    <property type="match status" value="1"/>
</dbReference>
<feature type="transmembrane region" description="Helical" evidence="7">
    <location>
        <begin position="386"/>
        <end position="407"/>
    </location>
</feature>
<dbReference type="SUPFAM" id="SSF54534">
    <property type="entry name" value="FKBP-like"/>
    <property type="match status" value="1"/>
</dbReference>
<proteinExistence type="predicted"/>
<keyword evidence="3 5" id="KW-0697">Rotamase</keyword>
<evidence type="ECO:0000256" key="5">
    <source>
        <dbReference type="PROSITE-ProRule" id="PRU00277"/>
    </source>
</evidence>
<feature type="chain" id="PRO_5040416737" description="peptidylprolyl isomerase" evidence="8">
    <location>
        <begin position="25"/>
        <end position="508"/>
    </location>
</feature>
<evidence type="ECO:0000256" key="7">
    <source>
        <dbReference type="SAM" id="Phobius"/>
    </source>
</evidence>
<feature type="domain" description="PPIase FKBP-type" evidence="9">
    <location>
        <begin position="46"/>
        <end position="134"/>
    </location>
</feature>
<evidence type="ECO:0000256" key="8">
    <source>
        <dbReference type="SAM" id="SignalP"/>
    </source>
</evidence>
<gene>
    <name evidence="10" type="ORF">K431DRAFT_302675</name>
</gene>
<keyword evidence="7" id="KW-0472">Membrane</keyword>
<dbReference type="Gene3D" id="3.10.50.40">
    <property type="match status" value="1"/>
</dbReference>
<feature type="compositionally biased region" description="Polar residues" evidence="6">
    <location>
        <begin position="498"/>
        <end position="508"/>
    </location>
</feature>
<reference evidence="10" key="1">
    <citation type="journal article" date="2020" name="Stud. Mycol.">
        <title>101 Dothideomycetes genomes: a test case for predicting lifestyles and emergence of pathogens.</title>
        <authorList>
            <person name="Haridas S."/>
            <person name="Albert R."/>
            <person name="Binder M."/>
            <person name="Bloem J."/>
            <person name="Labutti K."/>
            <person name="Salamov A."/>
            <person name="Andreopoulos B."/>
            <person name="Baker S."/>
            <person name="Barry K."/>
            <person name="Bills G."/>
            <person name="Bluhm B."/>
            <person name="Cannon C."/>
            <person name="Castanera R."/>
            <person name="Culley D."/>
            <person name="Daum C."/>
            <person name="Ezra D."/>
            <person name="Gonzalez J."/>
            <person name="Henrissat B."/>
            <person name="Kuo A."/>
            <person name="Liang C."/>
            <person name="Lipzen A."/>
            <person name="Lutzoni F."/>
            <person name="Magnuson J."/>
            <person name="Mondo S."/>
            <person name="Nolan M."/>
            <person name="Ohm R."/>
            <person name="Pangilinan J."/>
            <person name="Park H.-J."/>
            <person name="Ramirez L."/>
            <person name="Alfaro M."/>
            <person name="Sun H."/>
            <person name="Tritt A."/>
            <person name="Yoshinaga Y."/>
            <person name="Zwiers L.-H."/>
            <person name="Turgeon B."/>
            <person name="Goodwin S."/>
            <person name="Spatafora J."/>
            <person name="Crous P."/>
            <person name="Grigoriev I."/>
        </authorList>
    </citation>
    <scope>NUCLEOTIDE SEQUENCE</scope>
    <source>
        <strain evidence="10">CBS 116435</strain>
    </source>
</reference>
<feature type="transmembrane region" description="Helical" evidence="7">
    <location>
        <begin position="242"/>
        <end position="261"/>
    </location>
</feature>
<dbReference type="AlphaFoldDB" id="A0A9P4URR3"/>
<dbReference type="InterPro" id="IPR022127">
    <property type="entry name" value="STIMATE/YPL162C"/>
</dbReference>
<evidence type="ECO:0000256" key="3">
    <source>
        <dbReference type="ARBA" id="ARBA00023110"/>
    </source>
</evidence>
<comment type="catalytic activity">
    <reaction evidence="1 5">
        <text>[protein]-peptidylproline (omega=180) = [protein]-peptidylproline (omega=0)</text>
        <dbReference type="Rhea" id="RHEA:16237"/>
        <dbReference type="Rhea" id="RHEA-COMP:10747"/>
        <dbReference type="Rhea" id="RHEA-COMP:10748"/>
        <dbReference type="ChEBI" id="CHEBI:83833"/>
        <dbReference type="ChEBI" id="CHEBI:83834"/>
        <dbReference type="EC" id="5.2.1.8"/>
    </reaction>
</comment>
<dbReference type="GO" id="GO:0016020">
    <property type="term" value="C:membrane"/>
    <property type="evidence" value="ECO:0007669"/>
    <property type="project" value="TreeGrafter"/>
</dbReference>
<evidence type="ECO:0000256" key="1">
    <source>
        <dbReference type="ARBA" id="ARBA00000971"/>
    </source>
</evidence>
<keyword evidence="7" id="KW-1133">Transmembrane helix</keyword>
<dbReference type="GO" id="GO:0003755">
    <property type="term" value="F:peptidyl-prolyl cis-trans isomerase activity"/>
    <property type="evidence" value="ECO:0007669"/>
    <property type="project" value="UniProtKB-KW"/>
</dbReference>
<dbReference type="InterPro" id="IPR001179">
    <property type="entry name" value="PPIase_FKBP_dom"/>
</dbReference>
<evidence type="ECO:0000259" key="9">
    <source>
        <dbReference type="PROSITE" id="PS50059"/>
    </source>
</evidence>
<feature type="compositionally biased region" description="Basic and acidic residues" evidence="6">
    <location>
        <begin position="457"/>
        <end position="469"/>
    </location>
</feature>